<reference evidence="1 2" key="1">
    <citation type="submission" date="2020-07" db="EMBL/GenBank/DDBJ databases">
        <title>Gai3-2, isolated from salt lake.</title>
        <authorList>
            <person name="Cui H."/>
            <person name="Shi X."/>
        </authorList>
    </citation>
    <scope>NUCLEOTIDE SEQUENCE [LARGE SCALE GENOMIC DNA]</scope>
    <source>
        <strain evidence="1 2">Gai3-2</strain>
    </source>
</reference>
<dbReference type="OrthoDB" id="210272at2157"/>
<dbReference type="GeneID" id="56028255"/>
<keyword evidence="2" id="KW-1185">Reference proteome</keyword>
<protein>
    <submittedName>
        <fullName evidence="1">Uncharacterized protein</fullName>
    </submittedName>
</protein>
<name>A0A7D5KWP6_9EURY</name>
<accession>A0A7D5KWP6</accession>
<dbReference type="Pfam" id="PF24335">
    <property type="entry name" value="DUF7503"/>
    <property type="match status" value="1"/>
</dbReference>
<evidence type="ECO:0000313" key="2">
    <source>
        <dbReference type="Proteomes" id="UP000509750"/>
    </source>
</evidence>
<dbReference type="KEGG" id="halg:HUG10_05440"/>
<dbReference type="Proteomes" id="UP000509750">
    <property type="component" value="Chromosome"/>
</dbReference>
<evidence type="ECO:0000313" key="1">
    <source>
        <dbReference type="EMBL" id="QLG27018.1"/>
    </source>
</evidence>
<dbReference type="InterPro" id="IPR055926">
    <property type="entry name" value="DUF7503"/>
</dbReference>
<dbReference type="EMBL" id="CP058529">
    <property type="protein sequence ID" value="QLG27018.1"/>
    <property type="molecule type" value="Genomic_DNA"/>
</dbReference>
<organism evidence="1 2">
    <name type="scientific">Halorarum halophilum</name>
    <dbReference type="NCBI Taxonomy" id="2743090"/>
    <lineage>
        <taxon>Archaea</taxon>
        <taxon>Methanobacteriati</taxon>
        <taxon>Methanobacteriota</taxon>
        <taxon>Stenosarchaea group</taxon>
        <taxon>Halobacteria</taxon>
        <taxon>Halobacteriales</taxon>
        <taxon>Haloferacaceae</taxon>
        <taxon>Halorarum</taxon>
    </lineage>
</organism>
<gene>
    <name evidence="1" type="ORF">HUG10_05440</name>
</gene>
<proteinExistence type="predicted"/>
<dbReference type="RefSeq" id="WP_179168593.1">
    <property type="nucleotide sequence ID" value="NZ_CP058529.1"/>
</dbReference>
<dbReference type="AlphaFoldDB" id="A0A7D5KWP6"/>
<sequence length="46" mass="4631">MSDNVLTAKVAEHPKLIGALFTLVLLSSQAGMAMAATSGCGAYHGP</sequence>